<dbReference type="GO" id="GO:0005576">
    <property type="term" value="C:extracellular region"/>
    <property type="evidence" value="ECO:0007669"/>
    <property type="project" value="UniProtKB-SubCell"/>
</dbReference>
<feature type="domain" description="DUF642" evidence="7">
    <location>
        <begin position="24"/>
        <end position="94"/>
    </location>
</feature>
<evidence type="ECO:0000259" key="7">
    <source>
        <dbReference type="Pfam" id="PF04862"/>
    </source>
</evidence>
<evidence type="ECO:0000313" key="8">
    <source>
        <dbReference type="EMBL" id="KAE8655492.1"/>
    </source>
</evidence>
<evidence type="ECO:0000256" key="3">
    <source>
        <dbReference type="ARBA" id="ARBA00022525"/>
    </source>
</evidence>
<dbReference type="Pfam" id="PF04862">
    <property type="entry name" value="DUF642"/>
    <property type="match status" value="1"/>
</dbReference>
<sequence length="98" mass="10658">MQRIGVLLFLLCTTSQIASSLKDGLLPNGNFEYGPKASELKGTKVMSRKAIPKWEVSGYVEYIKSGQKQGDMLLIVPEGGFAVRLGDEALIKQKAQGD</sequence>
<dbReference type="Proteomes" id="UP000436088">
    <property type="component" value="Unassembled WGS sequence"/>
</dbReference>
<dbReference type="InterPro" id="IPR052437">
    <property type="entry name" value="Pectin_Meth_Modulator"/>
</dbReference>
<evidence type="ECO:0000313" key="9">
    <source>
        <dbReference type="Proteomes" id="UP000436088"/>
    </source>
</evidence>
<proteinExistence type="predicted"/>
<comment type="caution">
    <text evidence="8">The sequence shown here is derived from an EMBL/GenBank/DDBJ whole genome shotgun (WGS) entry which is preliminary data.</text>
</comment>
<evidence type="ECO:0000256" key="6">
    <source>
        <dbReference type="SAM" id="SignalP"/>
    </source>
</evidence>
<dbReference type="PANTHER" id="PTHR31265">
    <property type="entry name" value="OS02G0527500 PROTEIN-RELATED"/>
    <property type="match status" value="1"/>
</dbReference>
<accession>A0A6A2WBT2</accession>
<keyword evidence="3" id="KW-0964">Secreted</keyword>
<name>A0A6A2WBT2_HIBSY</name>
<reference evidence="8" key="1">
    <citation type="submission" date="2019-09" db="EMBL/GenBank/DDBJ databases">
        <title>Draft genome information of white flower Hibiscus syriacus.</title>
        <authorList>
            <person name="Kim Y.-M."/>
        </authorList>
    </citation>
    <scope>NUCLEOTIDE SEQUENCE [LARGE SCALE GENOMIC DNA]</scope>
    <source>
        <strain evidence="8">YM2019G1</strain>
    </source>
</reference>
<dbReference type="InterPro" id="IPR006946">
    <property type="entry name" value="DGR2-like_dom"/>
</dbReference>
<keyword evidence="4 6" id="KW-0732">Signal</keyword>
<organism evidence="8 9">
    <name type="scientific">Hibiscus syriacus</name>
    <name type="common">Rose of Sharon</name>
    <dbReference type="NCBI Taxonomy" id="106335"/>
    <lineage>
        <taxon>Eukaryota</taxon>
        <taxon>Viridiplantae</taxon>
        <taxon>Streptophyta</taxon>
        <taxon>Embryophyta</taxon>
        <taxon>Tracheophyta</taxon>
        <taxon>Spermatophyta</taxon>
        <taxon>Magnoliopsida</taxon>
        <taxon>eudicotyledons</taxon>
        <taxon>Gunneridae</taxon>
        <taxon>Pentapetalae</taxon>
        <taxon>rosids</taxon>
        <taxon>malvids</taxon>
        <taxon>Malvales</taxon>
        <taxon>Malvaceae</taxon>
        <taxon>Malvoideae</taxon>
        <taxon>Hibiscus</taxon>
    </lineage>
</organism>
<evidence type="ECO:0000256" key="4">
    <source>
        <dbReference type="ARBA" id="ARBA00022729"/>
    </source>
</evidence>
<evidence type="ECO:0000256" key="5">
    <source>
        <dbReference type="ARBA" id="ARBA00023180"/>
    </source>
</evidence>
<gene>
    <name evidence="8" type="ORF">F3Y22_tig00117026pilonHSYRG00065</name>
</gene>
<dbReference type="PANTHER" id="PTHR31265:SF61">
    <property type="entry name" value="PROTEIN DUF642 L-GALACTONO-1,4-LACTONE-RESPONSIVE GENE 1"/>
    <property type="match status" value="1"/>
</dbReference>
<feature type="signal peptide" evidence="6">
    <location>
        <begin position="1"/>
        <end position="20"/>
    </location>
</feature>
<evidence type="ECO:0000256" key="1">
    <source>
        <dbReference type="ARBA" id="ARBA00004196"/>
    </source>
</evidence>
<keyword evidence="5" id="KW-0325">Glycoprotein</keyword>
<comment type="subcellular location">
    <subcellularLocation>
        <location evidence="1">Cell envelope</location>
    </subcellularLocation>
    <subcellularLocation>
        <location evidence="2">Secreted</location>
    </subcellularLocation>
</comment>
<dbReference type="AlphaFoldDB" id="A0A6A2WBT2"/>
<keyword evidence="9" id="KW-1185">Reference proteome</keyword>
<dbReference type="EMBL" id="VEPZ02001778">
    <property type="protein sequence ID" value="KAE8655492.1"/>
    <property type="molecule type" value="Genomic_DNA"/>
</dbReference>
<protein>
    <recommendedName>
        <fullName evidence="7">DUF642 domain-containing protein</fullName>
    </recommendedName>
</protein>
<feature type="chain" id="PRO_5025571127" description="DUF642 domain-containing protein" evidence="6">
    <location>
        <begin position="21"/>
        <end position="98"/>
    </location>
</feature>
<evidence type="ECO:0000256" key="2">
    <source>
        <dbReference type="ARBA" id="ARBA00004613"/>
    </source>
</evidence>